<name>L5K0T7_PTEAL</name>
<evidence type="ECO:0000256" key="3">
    <source>
        <dbReference type="ARBA" id="ARBA00004486"/>
    </source>
</evidence>
<dbReference type="GO" id="GO:0030175">
    <property type="term" value="C:filopodium"/>
    <property type="evidence" value="ECO:0007669"/>
    <property type="project" value="UniProtKB-SubCell"/>
</dbReference>
<dbReference type="PANTHER" id="PTHR46606:SF3">
    <property type="entry name" value="SHOOTIN-1"/>
    <property type="match status" value="1"/>
</dbReference>
<feature type="region of interest" description="Disordered" evidence="14">
    <location>
        <begin position="145"/>
        <end position="166"/>
    </location>
</feature>
<keyword evidence="10" id="KW-0963">Cytoplasm</keyword>
<dbReference type="InParanoid" id="L5K0T7"/>
<dbReference type="GO" id="GO:0030027">
    <property type="term" value="C:lamellipodium"/>
    <property type="evidence" value="ECO:0007669"/>
    <property type="project" value="UniProtKB-SubCell"/>
</dbReference>
<dbReference type="EMBL" id="KB031059">
    <property type="protein sequence ID" value="ELK04927.1"/>
    <property type="molecule type" value="Genomic_DNA"/>
</dbReference>
<gene>
    <name evidence="15" type="ORF">PAL_GLEAN10014152</name>
</gene>
<dbReference type="GO" id="GO:2001224">
    <property type="term" value="P:positive regulation of neuron migration"/>
    <property type="evidence" value="ECO:0007669"/>
    <property type="project" value="TreeGrafter"/>
</dbReference>
<dbReference type="GO" id="GO:0048812">
    <property type="term" value="P:neuron projection morphogenesis"/>
    <property type="evidence" value="ECO:0007669"/>
    <property type="project" value="TreeGrafter"/>
</dbReference>
<evidence type="ECO:0000256" key="11">
    <source>
        <dbReference type="ARBA" id="ARBA00023054"/>
    </source>
</evidence>
<evidence type="ECO:0000256" key="13">
    <source>
        <dbReference type="ARBA" id="ARBA00023273"/>
    </source>
</evidence>
<evidence type="ECO:0000256" key="2">
    <source>
        <dbReference type="ARBA" id="ARBA00004484"/>
    </source>
</evidence>
<feature type="compositionally biased region" description="Basic and acidic residues" evidence="14">
    <location>
        <begin position="256"/>
        <end position="292"/>
    </location>
</feature>
<keyword evidence="9" id="KW-0217">Developmental protein</keyword>
<comment type="subcellular location">
    <subcellularLocation>
        <location evidence="4">Cell projection</location>
        <location evidence="4">Axon</location>
    </subcellularLocation>
    <subcellularLocation>
        <location evidence="3">Cell projection</location>
        <location evidence="3">Filopodium</location>
    </subcellularLocation>
    <subcellularLocation>
        <location evidence="6">Cell projection</location>
        <location evidence="6">Growth cone</location>
    </subcellularLocation>
    <subcellularLocation>
        <location evidence="5">Cell projection</location>
        <location evidence="5">Lamellipodium</location>
    </subcellularLocation>
    <subcellularLocation>
        <location evidence="1">Cytoplasm</location>
        <location evidence="1">Cytoskeleton</location>
    </subcellularLocation>
    <subcellularLocation>
        <location evidence="2">Perikaryon</location>
    </subcellularLocation>
</comment>
<proteinExistence type="inferred from homology"/>
<keyword evidence="11" id="KW-0175">Coiled coil</keyword>
<dbReference type="Proteomes" id="UP000010552">
    <property type="component" value="Unassembled WGS sequence"/>
</dbReference>
<dbReference type="GO" id="GO:0043204">
    <property type="term" value="C:perikaryon"/>
    <property type="evidence" value="ECO:0007669"/>
    <property type="project" value="UniProtKB-SubCell"/>
</dbReference>
<evidence type="ECO:0000256" key="8">
    <source>
        <dbReference type="ARBA" id="ARBA00017666"/>
    </source>
</evidence>
<evidence type="ECO:0000313" key="15">
    <source>
        <dbReference type="EMBL" id="ELK04927.1"/>
    </source>
</evidence>
<evidence type="ECO:0000256" key="9">
    <source>
        <dbReference type="ARBA" id="ARBA00022473"/>
    </source>
</evidence>
<comment type="similarity">
    <text evidence="7">Belongs to the shootin family.</text>
</comment>
<dbReference type="GO" id="GO:0044295">
    <property type="term" value="C:axonal growth cone"/>
    <property type="evidence" value="ECO:0007669"/>
    <property type="project" value="TreeGrafter"/>
</dbReference>
<keyword evidence="13" id="KW-0966">Cell projection</keyword>
<dbReference type="AlphaFoldDB" id="L5K0T7"/>
<organism evidence="15 16">
    <name type="scientific">Pteropus alecto</name>
    <name type="common">Black flying fox</name>
    <dbReference type="NCBI Taxonomy" id="9402"/>
    <lineage>
        <taxon>Eukaryota</taxon>
        <taxon>Metazoa</taxon>
        <taxon>Chordata</taxon>
        <taxon>Craniata</taxon>
        <taxon>Vertebrata</taxon>
        <taxon>Euteleostomi</taxon>
        <taxon>Mammalia</taxon>
        <taxon>Eutheria</taxon>
        <taxon>Laurasiatheria</taxon>
        <taxon>Chiroptera</taxon>
        <taxon>Yinpterochiroptera</taxon>
        <taxon>Pteropodoidea</taxon>
        <taxon>Pteropodidae</taxon>
        <taxon>Pteropodinae</taxon>
        <taxon>Pteropus</taxon>
    </lineage>
</organism>
<evidence type="ECO:0000256" key="1">
    <source>
        <dbReference type="ARBA" id="ARBA00004245"/>
    </source>
</evidence>
<keyword evidence="12" id="KW-0206">Cytoskeleton</keyword>
<evidence type="ECO:0000256" key="10">
    <source>
        <dbReference type="ARBA" id="ARBA00022490"/>
    </source>
</evidence>
<feature type="compositionally biased region" description="Polar residues" evidence="14">
    <location>
        <begin position="151"/>
        <end position="166"/>
    </location>
</feature>
<sequence>MPEYRRLLRVPLVLSCSVTVCEFAARASKLMQPEGSLSGMAAVQSMLLARVFVQNAGPLPAAVCLALTDPREVFCPIACFLLRCLPVPHVLTESSGPESSKGSESAVNELKGILGTLNKSTSSRSLKSLDTEHSETELERILRRRKVTAEADSSSPTGILATSESKSMPVLGSVSSVTKTALNKKTLEAEFNSPSPLTPEPGEGACKLEGCTSSKVTFQPPSNTGWRRRYIDSEKQAEPVVVLDPVSIYNPQTKDQVAEKDPTRHKDDDGEIKPEDKEDSVEKIRDTDSSNC</sequence>
<reference evidence="16" key="1">
    <citation type="journal article" date="2013" name="Science">
        <title>Comparative analysis of bat genomes provides insight into the evolution of flight and immunity.</title>
        <authorList>
            <person name="Zhang G."/>
            <person name="Cowled C."/>
            <person name="Shi Z."/>
            <person name="Huang Z."/>
            <person name="Bishop-Lilly K.A."/>
            <person name="Fang X."/>
            <person name="Wynne J.W."/>
            <person name="Xiong Z."/>
            <person name="Baker M.L."/>
            <person name="Zhao W."/>
            <person name="Tachedjian M."/>
            <person name="Zhu Y."/>
            <person name="Zhou P."/>
            <person name="Jiang X."/>
            <person name="Ng J."/>
            <person name="Yang L."/>
            <person name="Wu L."/>
            <person name="Xiao J."/>
            <person name="Feng Y."/>
            <person name="Chen Y."/>
            <person name="Sun X."/>
            <person name="Zhang Y."/>
            <person name="Marsh G.A."/>
            <person name="Crameri G."/>
            <person name="Broder C.C."/>
            <person name="Frey K.G."/>
            <person name="Wang L.F."/>
            <person name="Wang J."/>
        </authorList>
    </citation>
    <scope>NUCLEOTIDE SEQUENCE [LARGE SCALE GENOMIC DNA]</scope>
</reference>
<dbReference type="GO" id="GO:0005737">
    <property type="term" value="C:cytoplasm"/>
    <property type="evidence" value="ECO:0007669"/>
    <property type="project" value="TreeGrafter"/>
</dbReference>
<evidence type="ECO:0000256" key="6">
    <source>
        <dbReference type="ARBA" id="ARBA00004624"/>
    </source>
</evidence>
<keyword evidence="16" id="KW-1185">Reference proteome</keyword>
<evidence type="ECO:0000256" key="7">
    <source>
        <dbReference type="ARBA" id="ARBA00010041"/>
    </source>
</evidence>
<dbReference type="GO" id="GO:0005856">
    <property type="term" value="C:cytoskeleton"/>
    <property type="evidence" value="ECO:0007669"/>
    <property type="project" value="UniProtKB-SubCell"/>
</dbReference>
<dbReference type="STRING" id="9402.L5K0T7"/>
<evidence type="ECO:0000256" key="12">
    <source>
        <dbReference type="ARBA" id="ARBA00023212"/>
    </source>
</evidence>
<protein>
    <recommendedName>
        <fullName evidence="8">Shootin-1</fullName>
    </recommendedName>
</protein>
<dbReference type="PANTHER" id="PTHR46606">
    <property type="entry name" value="SHOOTIN-1"/>
    <property type="match status" value="1"/>
</dbReference>
<accession>L5K0T7</accession>
<evidence type="ECO:0000256" key="14">
    <source>
        <dbReference type="SAM" id="MobiDB-lite"/>
    </source>
</evidence>
<dbReference type="InterPro" id="IPR024849">
    <property type="entry name" value="Shootin-1"/>
</dbReference>
<feature type="region of interest" description="Disordered" evidence="14">
    <location>
        <begin position="246"/>
        <end position="292"/>
    </location>
</feature>
<evidence type="ECO:0000313" key="16">
    <source>
        <dbReference type="Proteomes" id="UP000010552"/>
    </source>
</evidence>
<evidence type="ECO:0000256" key="4">
    <source>
        <dbReference type="ARBA" id="ARBA00004489"/>
    </source>
</evidence>
<evidence type="ECO:0000256" key="5">
    <source>
        <dbReference type="ARBA" id="ARBA00004510"/>
    </source>
</evidence>